<keyword evidence="2 6" id="KW-0949">S-adenosyl-L-methionine</keyword>
<feature type="binding site" evidence="8">
    <location>
        <position position="139"/>
    </location>
    <ligand>
        <name>(3R)-3-methyl-D-ornithine</name>
        <dbReference type="ChEBI" id="CHEBI:64642"/>
    </ligand>
</feature>
<feature type="binding site" evidence="6 7">
    <location>
        <position position="70"/>
    </location>
    <ligand>
        <name>[4Fe-4S] cluster</name>
        <dbReference type="ChEBI" id="CHEBI:49883"/>
        <note>4Fe-4S-S-AdoMet</note>
    </ligand>
</feature>
<dbReference type="PROSITE" id="PS51918">
    <property type="entry name" value="RADICAL_SAM"/>
    <property type="match status" value="1"/>
</dbReference>
<dbReference type="SFLD" id="SFLDF00343">
    <property type="entry name" value="aminofutalosine_synthase_(mqnE"/>
    <property type="match status" value="1"/>
</dbReference>
<evidence type="ECO:0000256" key="1">
    <source>
        <dbReference type="ARBA" id="ARBA00022485"/>
    </source>
</evidence>
<dbReference type="HAMAP" id="MF_00992">
    <property type="entry name" value="MqnC"/>
    <property type="match status" value="1"/>
</dbReference>
<dbReference type="AlphaFoldDB" id="A0A238YVB2"/>
<evidence type="ECO:0000256" key="4">
    <source>
        <dbReference type="ARBA" id="ARBA00023004"/>
    </source>
</evidence>
<dbReference type="NCBIfam" id="TIGR03699">
    <property type="entry name" value="menaquin_MqnC"/>
    <property type="match status" value="1"/>
</dbReference>
<dbReference type="EMBL" id="FZOB01000005">
    <property type="protein sequence ID" value="SNR74574.1"/>
    <property type="molecule type" value="Genomic_DNA"/>
</dbReference>
<evidence type="ECO:0000256" key="8">
    <source>
        <dbReference type="PIRSR" id="PIRSR004762-2"/>
    </source>
</evidence>
<dbReference type="GO" id="GO:0044689">
    <property type="term" value="F:7,8-didemethyl-8-hydroxy-5-deazariboflavin synthase activity"/>
    <property type="evidence" value="ECO:0007669"/>
    <property type="project" value="TreeGrafter"/>
</dbReference>
<dbReference type="UniPathway" id="UPA00079"/>
<evidence type="ECO:0000313" key="11">
    <source>
        <dbReference type="Proteomes" id="UP000198405"/>
    </source>
</evidence>
<dbReference type="PANTHER" id="PTHR43076">
    <property type="entry name" value="FO SYNTHASE (COFH)"/>
    <property type="match status" value="1"/>
</dbReference>
<dbReference type="RefSeq" id="WP_089322900.1">
    <property type="nucleotide sequence ID" value="NZ_FZOB01000005.1"/>
</dbReference>
<dbReference type="SFLD" id="SFLDS00029">
    <property type="entry name" value="Radical_SAM"/>
    <property type="match status" value="1"/>
</dbReference>
<evidence type="ECO:0000256" key="3">
    <source>
        <dbReference type="ARBA" id="ARBA00022723"/>
    </source>
</evidence>
<gene>
    <name evidence="6" type="primary">mqnC</name>
    <name evidence="10" type="ORF">SAMN06265340_1052</name>
</gene>
<evidence type="ECO:0000256" key="7">
    <source>
        <dbReference type="PIRSR" id="PIRSR004762-1"/>
    </source>
</evidence>
<dbReference type="PIRSF" id="PIRSF004762">
    <property type="entry name" value="CHP00423"/>
    <property type="match status" value="1"/>
</dbReference>
<comment type="similarity">
    <text evidence="6">Belongs to the radical SAM superfamily. MqnC family.</text>
</comment>
<dbReference type="Gene3D" id="3.20.20.70">
    <property type="entry name" value="Aldolase class I"/>
    <property type="match status" value="1"/>
</dbReference>
<dbReference type="Proteomes" id="UP000198405">
    <property type="component" value="Unassembled WGS sequence"/>
</dbReference>
<dbReference type="PANTHER" id="PTHR43076:SF1">
    <property type="entry name" value="LIPOYL SYNTHASE 2"/>
    <property type="match status" value="1"/>
</dbReference>
<evidence type="ECO:0000259" key="9">
    <source>
        <dbReference type="PROSITE" id="PS51918"/>
    </source>
</evidence>
<comment type="cofactor">
    <cofactor evidence="6 7">
        <name>[4Fe-4S] cluster</name>
        <dbReference type="ChEBI" id="CHEBI:49883"/>
    </cofactor>
    <text evidence="6 7">Binds 1 [4Fe-4S] cluster. The cluster is coordinated with 3 cysteines and an exchangeable S-adenosyl-L-methionine.</text>
</comment>
<name>A0A238YVB2_9BACT</name>
<dbReference type="InterPro" id="IPR045567">
    <property type="entry name" value="CofH/MnqC-like_C"/>
</dbReference>
<accession>A0A238YVB2</accession>
<keyword evidence="11" id="KW-1185">Reference proteome</keyword>
<keyword evidence="4 6" id="KW-0408">Iron</keyword>
<dbReference type="EC" id="1.21.98.1" evidence="6"/>
<proteinExistence type="inferred from homology"/>
<feature type="binding site" evidence="8">
    <location>
        <position position="289"/>
    </location>
    <ligand>
        <name>(3R)-3-methyl-D-ornithine</name>
        <dbReference type="ChEBI" id="CHEBI:64642"/>
    </ligand>
</feature>
<dbReference type="Pfam" id="PF04055">
    <property type="entry name" value="Radical_SAM"/>
    <property type="match status" value="1"/>
</dbReference>
<comment type="catalytic activity">
    <reaction evidence="6">
        <text>dehypoxanthine futalosine + S-adenosyl-L-methionine = cyclic dehypoxanthinylfutalosinate + 5'-deoxyadenosine + L-methionine + H(+)</text>
        <dbReference type="Rhea" id="RHEA:33083"/>
        <dbReference type="ChEBI" id="CHEBI:15378"/>
        <dbReference type="ChEBI" id="CHEBI:17319"/>
        <dbReference type="ChEBI" id="CHEBI:57844"/>
        <dbReference type="ChEBI" id="CHEBI:58864"/>
        <dbReference type="ChEBI" id="CHEBI:59789"/>
        <dbReference type="ChEBI" id="CHEBI:64270"/>
        <dbReference type="EC" id="1.21.98.1"/>
    </reaction>
</comment>
<organism evidence="10 11">
    <name type="scientific">Desulfurobacterium atlanticum</name>
    <dbReference type="NCBI Taxonomy" id="240169"/>
    <lineage>
        <taxon>Bacteria</taxon>
        <taxon>Pseudomonadati</taxon>
        <taxon>Aquificota</taxon>
        <taxon>Aquificia</taxon>
        <taxon>Desulfurobacteriales</taxon>
        <taxon>Desulfurobacteriaceae</taxon>
        <taxon>Desulfurobacterium</taxon>
    </lineage>
</organism>
<dbReference type="SFLD" id="SFLDG01389">
    <property type="entry name" value="menaquinone_synthsis_involved"/>
    <property type="match status" value="1"/>
</dbReference>
<dbReference type="OrthoDB" id="9802027at2"/>
<dbReference type="Pfam" id="PF19288">
    <property type="entry name" value="CofH_C"/>
    <property type="match status" value="1"/>
</dbReference>
<dbReference type="InterPro" id="IPR013785">
    <property type="entry name" value="Aldolase_TIM"/>
</dbReference>
<keyword evidence="1 6" id="KW-0004">4Fe-4S</keyword>
<dbReference type="SFLD" id="SFLDG01388">
    <property type="entry name" value="7_8-didemethyl-8-hydroxy-5-dea"/>
    <property type="match status" value="1"/>
</dbReference>
<dbReference type="SFLD" id="SFLDG01064">
    <property type="entry name" value="F420__menaquinone_cofactor_bio"/>
    <property type="match status" value="1"/>
</dbReference>
<evidence type="ECO:0000256" key="2">
    <source>
        <dbReference type="ARBA" id="ARBA00022691"/>
    </source>
</evidence>
<dbReference type="CDD" id="cd01335">
    <property type="entry name" value="Radical_SAM"/>
    <property type="match status" value="1"/>
</dbReference>
<dbReference type="NCBIfam" id="TIGR00423">
    <property type="entry name" value="CofH family radical SAM protein"/>
    <property type="match status" value="1"/>
</dbReference>
<dbReference type="GO" id="GO:0005506">
    <property type="term" value="F:iron ion binding"/>
    <property type="evidence" value="ECO:0007669"/>
    <property type="project" value="UniProtKB-UniRule"/>
</dbReference>
<feature type="binding site" evidence="6 7">
    <location>
        <position position="67"/>
    </location>
    <ligand>
        <name>[4Fe-4S] cluster</name>
        <dbReference type="ChEBI" id="CHEBI:49883"/>
        <note>4Fe-4S-S-AdoMet</note>
    </ligand>
</feature>
<dbReference type="SUPFAM" id="SSF102114">
    <property type="entry name" value="Radical SAM enzymes"/>
    <property type="match status" value="1"/>
</dbReference>
<feature type="binding site" evidence="6 7">
    <location>
        <position position="63"/>
    </location>
    <ligand>
        <name>[4Fe-4S] cluster</name>
        <dbReference type="ChEBI" id="CHEBI:49883"/>
        <note>4Fe-4S-S-AdoMet</note>
    </ligand>
</feature>
<dbReference type="InterPro" id="IPR007197">
    <property type="entry name" value="rSAM"/>
</dbReference>
<feature type="binding site" evidence="8">
    <location>
        <position position="175"/>
    </location>
    <ligand>
        <name>S-adenosyl-L-methionine</name>
        <dbReference type="ChEBI" id="CHEBI:59789"/>
    </ligand>
</feature>
<keyword evidence="6" id="KW-0560">Oxidoreductase</keyword>
<dbReference type="SFLD" id="SFLDF00342">
    <property type="entry name" value="cyclic_dehypoxanthine_futalosi"/>
    <property type="match status" value="1"/>
</dbReference>
<dbReference type="GO" id="GO:0016765">
    <property type="term" value="F:transferase activity, transferring alkyl or aryl (other than methyl) groups"/>
    <property type="evidence" value="ECO:0007669"/>
    <property type="project" value="InterPro"/>
</dbReference>
<dbReference type="GO" id="GO:0046992">
    <property type="term" value="F:oxidoreductase activity, acting on X-H and Y-H to form an X-Y bond"/>
    <property type="evidence" value="ECO:0007669"/>
    <property type="project" value="UniProtKB-UniRule"/>
</dbReference>
<keyword evidence="3 6" id="KW-0479">Metal-binding</keyword>
<dbReference type="InterPro" id="IPR034405">
    <property type="entry name" value="F420"/>
</dbReference>
<feature type="binding site" evidence="8">
    <location>
        <position position="69"/>
    </location>
    <ligand>
        <name>S-adenosyl-L-methionine</name>
        <dbReference type="ChEBI" id="CHEBI:59789"/>
    </ligand>
</feature>
<dbReference type="InterPro" id="IPR058240">
    <property type="entry name" value="rSAM_sf"/>
</dbReference>
<dbReference type="InterPro" id="IPR020050">
    <property type="entry name" value="FO_synthase_su2"/>
</dbReference>
<comment type="pathway">
    <text evidence="6">Quinol/quinone metabolism; menaquinone biosynthesis.</text>
</comment>
<evidence type="ECO:0000313" key="10">
    <source>
        <dbReference type="EMBL" id="SNR74574.1"/>
    </source>
</evidence>
<keyword evidence="5 6" id="KW-0411">Iron-sulfur</keyword>
<evidence type="ECO:0000256" key="6">
    <source>
        <dbReference type="HAMAP-Rule" id="MF_00992"/>
    </source>
</evidence>
<evidence type="ECO:0000256" key="5">
    <source>
        <dbReference type="ARBA" id="ARBA00023014"/>
    </source>
</evidence>
<dbReference type="GO" id="GO:0009234">
    <property type="term" value="P:menaquinone biosynthetic process"/>
    <property type="evidence" value="ECO:0007669"/>
    <property type="project" value="UniProtKB-UniRule"/>
</dbReference>
<keyword evidence="6" id="KW-0474">Menaquinone biosynthesis</keyword>
<comment type="function">
    <text evidence="6">Radical SAM enzyme that catalyzes the cyclization of dehypoxanthine futalosine (DHFL) into cyclic dehypoxanthine futalosine (CDHFL), a step in the biosynthesis of menaquinone (MK, vitamin K2).</text>
</comment>
<reference evidence="11" key="1">
    <citation type="submission" date="2017-06" db="EMBL/GenBank/DDBJ databases">
        <authorList>
            <person name="Varghese N."/>
            <person name="Submissions S."/>
        </authorList>
    </citation>
    <scope>NUCLEOTIDE SEQUENCE [LARGE SCALE GENOMIC DNA]</scope>
    <source>
        <strain evidence="11">DSM 15668</strain>
    </source>
</reference>
<dbReference type="InterPro" id="IPR022431">
    <property type="entry name" value="Cyclic_DHFL_synthase_mqnC"/>
</dbReference>
<protein>
    <recommendedName>
        <fullName evidence="6">Cyclic dehypoxanthine futalosine synthase</fullName>
        <shortName evidence="6">Cyclic DHFL synthase</shortName>
        <ecNumber evidence="6">1.21.98.1</ecNumber>
    </recommendedName>
    <alternativeName>
        <fullName evidence="6">Dehypoxanthine futalosine cyclase</fullName>
        <shortName evidence="6">DHFL cyclase</shortName>
    </alternativeName>
    <alternativeName>
        <fullName evidence="6">Menaquinone biosynthetic enzyme MqnC</fullName>
    </alternativeName>
</protein>
<sequence>MLARIKEKIINNERISDEEAIYLLEIENLLELGILANFVRNKLHPDKAVTFVIDRNINYTNICICKCKFCAFYKEKEDKGSYILSKEELKRKIEETIELGGTAILIQGGLHPDLKIEFFEEMLLFIKKHFPEIHIHGFSAPEILHIAINSNISVKETILRLKKAGLGSIPGGGAEILVDRVREKIAPLKAKTKEWLNVHKTAHKLGLRTTATMMFGSVDTDEDIVSHLKVIRKLQDETGGFTAFIPWSYQPDFTELGREVKEKASGIRYLKVLAVSRIYLDNIENIQASWVTQGGKIAQVALKFGANDFGSLMIEENVVAAAGVKYRLPLSEIIRLIKDAGYKPVQRTTLYEKIKEF</sequence>
<dbReference type="GO" id="GO:0051539">
    <property type="term" value="F:4 iron, 4 sulfur cluster binding"/>
    <property type="evidence" value="ECO:0007669"/>
    <property type="project" value="UniProtKB-KW"/>
</dbReference>
<feature type="domain" description="Radical SAM core" evidence="9">
    <location>
        <begin position="49"/>
        <end position="284"/>
    </location>
</feature>
<feature type="binding site" evidence="8">
    <location>
        <position position="311"/>
    </location>
    <ligand>
        <name>(3R)-3-methyl-D-ornithine</name>
        <dbReference type="ChEBI" id="CHEBI:64642"/>
    </ligand>
</feature>